<evidence type="ECO:0000259" key="10">
    <source>
        <dbReference type="Pfam" id="PF05193"/>
    </source>
</evidence>
<gene>
    <name evidence="14 15" type="primary">LOC100207616</name>
</gene>
<evidence type="ECO:0000259" key="9">
    <source>
        <dbReference type="Pfam" id="PF00675"/>
    </source>
</evidence>
<keyword evidence="5" id="KW-0862">Zinc</keyword>
<dbReference type="InterPro" id="IPR032632">
    <property type="entry name" value="Peptidase_M16_M"/>
</dbReference>
<dbReference type="SUPFAM" id="SSF63411">
    <property type="entry name" value="LuxS/MPP-like metallohydrolase"/>
    <property type="match status" value="4"/>
</dbReference>
<dbReference type="RefSeq" id="XP_065672455.1">
    <property type="nucleotide sequence ID" value="XM_065816383.1"/>
</dbReference>
<feature type="domain" description="Peptidase M16 C-terminal" evidence="10">
    <location>
        <begin position="209"/>
        <end position="384"/>
    </location>
</feature>
<dbReference type="InterPro" id="IPR001431">
    <property type="entry name" value="Pept_M16_Zn_BS"/>
</dbReference>
<evidence type="ECO:0000256" key="8">
    <source>
        <dbReference type="SAM" id="MobiDB-lite"/>
    </source>
</evidence>
<dbReference type="GeneID" id="100207616"/>
<evidence type="ECO:0000256" key="5">
    <source>
        <dbReference type="ARBA" id="ARBA00022833"/>
    </source>
</evidence>
<dbReference type="PANTHER" id="PTHR43690">
    <property type="entry name" value="NARDILYSIN"/>
    <property type="match status" value="1"/>
</dbReference>
<evidence type="ECO:0000313" key="14">
    <source>
        <dbReference type="RefSeq" id="XP_065672455.1"/>
    </source>
</evidence>
<evidence type="ECO:0000256" key="7">
    <source>
        <dbReference type="RuleBase" id="RU004447"/>
    </source>
</evidence>
<dbReference type="InterPro" id="IPR054734">
    <property type="entry name" value="PqqF-like_C_4"/>
</dbReference>
<dbReference type="InterPro" id="IPR011249">
    <property type="entry name" value="Metalloenz_LuxS/M16"/>
</dbReference>
<dbReference type="Gene3D" id="3.30.830.10">
    <property type="entry name" value="Metalloenzyme, LuxS/M16 peptidase-like"/>
    <property type="match status" value="4"/>
</dbReference>
<reference evidence="14 15" key="1">
    <citation type="submission" date="2025-05" db="UniProtKB">
        <authorList>
            <consortium name="RefSeq"/>
        </authorList>
    </citation>
    <scope>IDENTIFICATION</scope>
</reference>
<keyword evidence="2" id="KW-0645">Protease</keyword>
<protein>
    <submittedName>
        <fullName evidence="14 15">Nardilysin isoform X3</fullName>
    </submittedName>
</protein>
<organism evidence="13 14">
    <name type="scientific">Hydra vulgaris</name>
    <name type="common">Hydra</name>
    <name type="synonym">Hydra attenuata</name>
    <dbReference type="NCBI Taxonomy" id="6087"/>
    <lineage>
        <taxon>Eukaryota</taxon>
        <taxon>Metazoa</taxon>
        <taxon>Cnidaria</taxon>
        <taxon>Hydrozoa</taxon>
        <taxon>Hydroidolina</taxon>
        <taxon>Anthoathecata</taxon>
        <taxon>Aplanulata</taxon>
        <taxon>Hydridae</taxon>
        <taxon>Hydra</taxon>
    </lineage>
</organism>
<keyword evidence="4" id="KW-0378">Hydrolase</keyword>
<keyword evidence="6" id="KW-0482">Metalloprotease</keyword>
<dbReference type="Pfam" id="PF00675">
    <property type="entry name" value="Peptidase_M16"/>
    <property type="match status" value="1"/>
</dbReference>
<proteinExistence type="inferred from homology"/>
<name>A0ABM4DDH0_HYDVU</name>
<dbReference type="Pfam" id="PF05193">
    <property type="entry name" value="Peptidase_M16_C"/>
    <property type="match status" value="1"/>
</dbReference>
<evidence type="ECO:0000256" key="2">
    <source>
        <dbReference type="ARBA" id="ARBA00022670"/>
    </source>
</evidence>
<dbReference type="Pfam" id="PF22456">
    <property type="entry name" value="PqqF-like_C_4"/>
    <property type="match status" value="1"/>
</dbReference>
<dbReference type="InterPro" id="IPR011765">
    <property type="entry name" value="Pept_M16_N"/>
</dbReference>
<dbReference type="InterPro" id="IPR007863">
    <property type="entry name" value="Peptidase_M16_C"/>
</dbReference>
<dbReference type="Proteomes" id="UP001652625">
    <property type="component" value="Chromosome 13"/>
</dbReference>
<evidence type="ECO:0000256" key="1">
    <source>
        <dbReference type="ARBA" id="ARBA00007261"/>
    </source>
</evidence>
<evidence type="ECO:0000256" key="3">
    <source>
        <dbReference type="ARBA" id="ARBA00022723"/>
    </source>
</evidence>
<accession>A0ABM4DDH0</accession>
<dbReference type="PROSITE" id="PS00143">
    <property type="entry name" value="INSULINASE"/>
    <property type="match status" value="1"/>
</dbReference>
<comment type="similarity">
    <text evidence="1 7">Belongs to the peptidase M16 family.</text>
</comment>
<keyword evidence="13" id="KW-1185">Reference proteome</keyword>
<evidence type="ECO:0000256" key="4">
    <source>
        <dbReference type="ARBA" id="ARBA00022801"/>
    </source>
</evidence>
<dbReference type="PANTHER" id="PTHR43690:SF18">
    <property type="entry name" value="INSULIN-DEGRADING ENZYME-RELATED"/>
    <property type="match status" value="1"/>
</dbReference>
<evidence type="ECO:0000259" key="12">
    <source>
        <dbReference type="Pfam" id="PF22456"/>
    </source>
</evidence>
<dbReference type="RefSeq" id="XP_065672456.1">
    <property type="nucleotide sequence ID" value="XM_065816384.1"/>
</dbReference>
<feature type="domain" description="Peptidase M16 middle/third" evidence="11">
    <location>
        <begin position="393"/>
        <end position="671"/>
    </location>
</feature>
<feature type="domain" description="Peptidase M16 N-terminal" evidence="9">
    <location>
        <begin position="51"/>
        <end position="162"/>
    </location>
</feature>
<evidence type="ECO:0000313" key="13">
    <source>
        <dbReference type="Proteomes" id="UP001652625"/>
    </source>
</evidence>
<feature type="region of interest" description="Disordered" evidence="8">
    <location>
        <begin position="940"/>
        <end position="970"/>
    </location>
</feature>
<evidence type="ECO:0000313" key="15">
    <source>
        <dbReference type="RefSeq" id="XP_065672456.1"/>
    </source>
</evidence>
<evidence type="ECO:0000259" key="11">
    <source>
        <dbReference type="Pfam" id="PF16187"/>
    </source>
</evidence>
<evidence type="ECO:0000256" key="6">
    <source>
        <dbReference type="ARBA" id="ARBA00023049"/>
    </source>
</evidence>
<dbReference type="Pfam" id="PF16187">
    <property type="entry name" value="Peptidase_M16_M"/>
    <property type="match status" value="1"/>
</dbReference>
<feature type="compositionally biased region" description="Low complexity" evidence="8">
    <location>
        <begin position="947"/>
        <end position="956"/>
    </location>
</feature>
<feature type="domain" description="Coenzyme PQQ synthesis protein F-like C-terminal lobe" evidence="12">
    <location>
        <begin position="779"/>
        <end position="878"/>
    </location>
</feature>
<dbReference type="InterPro" id="IPR050626">
    <property type="entry name" value="Peptidase_M16"/>
</dbReference>
<sequence>MSQVQPSTMLSNYSPIKPFTDYRSYRVICLENGINTLLISDIKGETSVVKEETKLAAGALCINTGNFDDPNEIQGLAHFLEHMVFMGSEKYPNENEFDIFLNSHGGSMNASTGNEATVFHFEVEPEHLNESLDRFAQFFISPLLRENAIKRELKAVDNEFKEDLPCDNSRTIQLFSHLSCRDHPYSKFSWGNKKTLLDTPKKMNINVIDYLKDFFSNYYCKSEMTLAICSTDSLDLLENMARKHFSAIKTRPSIHLKMKPYNNPFDMSKFNKLIYVSPVKEVHKLLLTWNIPSQSFHYKCKPSDYVSHIIGDERKGSIYSYLRKKGYLIDLGAYTQSWSMFGLFNCEIELTEKGLDHIEEVVQTVFQSIEMLRRNGPSKQIFDINQQIQQYCFNYLEPDDPMDYVETLVHNMMNFEVNDYLCGNILTYDYRPELIEEVLNCLQKEKVNIMILSKRYSELCDQIEPWFATKYHIKDIPSSWIDQEKCSEVNNDLFLPEHNRFIVDNFELKIASNHVDVPVMLTDTDFGRVWFKPDFKFMLPKARIYLKLISVVTSTVEFYFVCADMFNELLKYHLNELIYEAELALFGIELDVNEELSRTLVFNGFNQKLTKLFQNVITAVKEFSFTDNQFEMAKEEMKRQYKNALLETDHFMHTLRLYILVDKNTNPIESLKILKELTSDQMNQHVTEVMEQMYVESLYQGNLLKEEVEDLQSFIYSTLKFNHLPRSDFVKLRSLELPLGRSLCRHYGFNNTDPNSSIMVYFQIGPISLRLYAIASIVKVIMDEPLFDILRTQQQLGYTIYCSVHETNSILGYSIAVHTEAGKFSPDHVDKKIMEFVATFFMKLKDMSHEEYNDYIKSYVKHLKQADLSLNDECRRNWREIFNSNYIFDRRQRLISISEKLTKDDFQKFVKDFMLDEECVRALCIQVVGHADKEIIENESSEEEFYSDTSDFSSSECESEQSEGEREKSHQPYIKEYLDFELKLIPSECERYQRYIKDIDIFKNSYRLFSVSTATEDIL</sequence>
<keyword evidence="3" id="KW-0479">Metal-binding</keyword>